<protein>
    <recommendedName>
        <fullName evidence="4">SnoaL-like domain-containing protein</fullName>
    </recommendedName>
</protein>
<feature type="signal peptide" evidence="1">
    <location>
        <begin position="1"/>
        <end position="20"/>
    </location>
</feature>
<comment type="caution">
    <text evidence="2">The sequence shown here is derived from an EMBL/GenBank/DDBJ whole genome shotgun (WGS) entry which is preliminary data.</text>
</comment>
<evidence type="ECO:0000256" key="1">
    <source>
        <dbReference type="SAM" id="SignalP"/>
    </source>
</evidence>
<evidence type="ECO:0000313" key="3">
    <source>
        <dbReference type="Proteomes" id="UP000553766"/>
    </source>
</evidence>
<gene>
    <name evidence="2" type="ORF">FHS89_000956</name>
</gene>
<feature type="chain" id="PRO_5032319354" description="SnoaL-like domain-containing protein" evidence="1">
    <location>
        <begin position="21"/>
        <end position="185"/>
    </location>
</feature>
<name>A0A840WUR5_9RHOB</name>
<proteinExistence type="predicted"/>
<keyword evidence="3" id="KW-1185">Reference proteome</keyword>
<reference evidence="2 3" key="1">
    <citation type="submission" date="2020-08" db="EMBL/GenBank/DDBJ databases">
        <title>Genomic Encyclopedia of Type Strains, Phase IV (KMG-IV): sequencing the most valuable type-strain genomes for metagenomic binning, comparative biology and taxonomic classification.</title>
        <authorList>
            <person name="Goeker M."/>
        </authorList>
    </citation>
    <scope>NUCLEOTIDE SEQUENCE [LARGE SCALE GENOMIC DNA]</scope>
    <source>
        <strain evidence="2 3">DSM 103377</strain>
    </source>
</reference>
<keyword evidence="1" id="KW-0732">Signal</keyword>
<dbReference type="RefSeq" id="WP_184009038.1">
    <property type="nucleotide sequence ID" value="NZ_JACIJS010000002.1"/>
</dbReference>
<sequence>MNAIIKILGGSAVLAGVAFAAWSALAPASPPPLTDAEQAQVAEARLRPDLLLQDRLVQIYTAFQAEDEAAIYDALAAAARGDVLEELYLQRREALTTRDAAVQEVHDVMLQSMSAEWPDPRAVTFAADWQVLGRVGHDTHTHVRGNAYTADITMTLFEDGFHVTAFDLQDVRRDPSAGELIVLPE</sequence>
<dbReference type="EMBL" id="JACIJS010000002">
    <property type="protein sequence ID" value="MBB5514950.1"/>
    <property type="molecule type" value="Genomic_DNA"/>
</dbReference>
<accession>A0A840WUR5</accession>
<evidence type="ECO:0000313" key="2">
    <source>
        <dbReference type="EMBL" id="MBB5514950.1"/>
    </source>
</evidence>
<dbReference type="Proteomes" id="UP000553766">
    <property type="component" value="Unassembled WGS sequence"/>
</dbReference>
<dbReference type="AlphaFoldDB" id="A0A840WUR5"/>
<organism evidence="2 3">
    <name type="scientific">Rubricella aquisinus</name>
    <dbReference type="NCBI Taxonomy" id="2028108"/>
    <lineage>
        <taxon>Bacteria</taxon>
        <taxon>Pseudomonadati</taxon>
        <taxon>Pseudomonadota</taxon>
        <taxon>Alphaproteobacteria</taxon>
        <taxon>Rhodobacterales</taxon>
        <taxon>Paracoccaceae</taxon>
        <taxon>Rubricella</taxon>
    </lineage>
</organism>
<evidence type="ECO:0008006" key="4">
    <source>
        <dbReference type="Google" id="ProtNLM"/>
    </source>
</evidence>